<dbReference type="EMBL" id="PXVC01000213">
    <property type="protein sequence ID" value="PSI00211.1"/>
    <property type="molecule type" value="Genomic_DNA"/>
</dbReference>
<gene>
    <name evidence="1" type="ORF">C7K08_14390</name>
</gene>
<dbReference type="InterPro" id="IPR051404">
    <property type="entry name" value="TA_system_antitoxin"/>
</dbReference>
<dbReference type="PANTHER" id="PTHR34504:SF2">
    <property type="entry name" value="UPF0150 PROTEIN SSL0259"/>
    <property type="match status" value="1"/>
</dbReference>
<evidence type="ECO:0000313" key="1">
    <source>
        <dbReference type="EMBL" id="PSI00211.1"/>
    </source>
</evidence>
<dbReference type="Proteomes" id="UP000240206">
    <property type="component" value="Unassembled WGS sequence"/>
</dbReference>
<protein>
    <recommendedName>
        <fullName evidence="3">Type II toxin-antitoxin system HicB family antitoxin</fullName>
    </recommendedName>
</protein>
<dbReference type="InterPro" id="IPR035069">
    <property type="entry name" value="TTHA1013/TTHA0281-like"/>
</dbReference>
<keyword evidence="2" id="KW-1185">Reference proteome</keyword>
<proteinExistence type="predicted"/>
<name>A0A2P7EAG1_9SYNE</name>
<feature type="unsure residue" description="E or Q" evidence="1">
    <location>
        <position position="18"/>
    </location>
</feature>
<dbReference type="SUPFAM" id="SSF143100">
    <property type="entry name" value="TTHA1013/TTHA0281-like"/>
    <property type="match status" value="1"/>
</dbReference>
<dbReference type="Gene3D" id="3.30.160.250">
    <property type="match status" value="1"/>
</dbReference>
<accession>A0A2P7EAG1</accession>
<reference evidence="2" key="1">
    <citation type="submission" date="2018-03" db="EMBL/GenBank/DDBJ databases">
        <title>Ecological and genomic features of two cosmopolitan and abundant freshwater picocyanobacteria.</title>
        <authorList>
            <person name="Cabello-Yeves P.J."/>
            <person name="Picazo A."/>
            <person name="Camacho A."/>
            <person name="Callieri C."/>
            <person name="Rosselli R."/>
            <person name="Roda-Garcia J."/>
            <person name="Coutinho F.H."/>
            <person name="Rodriguez-Valera F."/>
        </authorList>
    </citation>
    <scope>NUCLEOTIDE SEQUENCE [LARGE SCALE GENOMIC DNA]</scope>
    <source>
        <strain evidence="2">Tous</strain>
    </source>
</reference>
<dbReference type="PANTHER" id="PTHR34504">
    <property type="entry name" value="ANTITOXIN HICB"/>
    <property type="match status" value="1"/>
</dbReference>
<organism evidence="1 2">
    <name type="scientific">Synechococcus lacustris str. Tous</name>
    <dbReference type="NCBI Taxonomy" id="1910958"/>
    <lineage>
        <taxon>Bacteria</taxon>
        <taxon>Bacillati</taxon>
        <taxon>Cyanobacteriota</taxon>
        <taxon>Cyanophyceae</taxon>
        <taxon>Synechococcales</taxon>
        <taxon>Synechococcaceae</taxon>
        <taxon>Synechococcus</taxon>
    </lineage>
</organism>
<sequence length="74" mass="8075">MSTATAQRLTAILHREEEVYVAECPEVGTVSQGDTVEEALANLREATELFLEECPQPVPVPRLFTTIDLCSSPA</sequence>
<evidence type="ECO:0008006" key="3">
    <source>
        <dbReference type="Google" id="ProtNLM"/>
    </source>
</evidence>
<dbReference type="AlphaFoldDB" id="A0A2P7EAG1"/>
<evidence type="ECO:0000313" key="2">
    <source>
        <dbReference type="Proteomes" id="UP000240206"/>
    </source>
</evidence>
<comment type="caution">
    <text evidence="1">The sequence shown here is derived from an EMBL/GenBank/DDBJ whole genome shotgun (WGS) entry which is preliminary data.</text>
</comment>